<comment type="similarity">
    <text evidence="4">Belongs to the ELP5 family.</text>
</comment>
<dbReference type="GO" id="GO:0005829">
    <property type="term" value="C:cytosol"/>
    <property type="evidence" value="ECO:0007669"/>
    <property type="project" value="TreeGrafter"/>
</dbReference>
<feature type="region of interest" description="Disordered" evidence="9">
    <location>
        <begin position="331"/>
        <end position="376"/>
    </location>
</feature>
<dbReference type="Pfam" id="PF10483">
    <property type="entry name" value="Elong_Iki1"/>
    <property type="match status" value="1"/>
</dbReference>
<name>A0AAV5IKC7_9ROSI</name>
<keyword evidence="7" id="KW-0819">tRNA processing</keyword>
<protein>
    <recommendedName>
        <fullName evidence="5">Elongator complex protein 5</fullName>
    </recommendedName>
</protein>
<sequence>MAESVCRTLRDGGLEGEHAPALTIKDSIASPFGFDVFCHVLTQLSSFILAGKSQSRGLVLVAFCRSPSFYADLLKSKGIDVNSSNKCRVRILDCYTDPLGWKFRLMGVGNLRDLSCEASSTGILCKDVKDTNKLYSSIIELGKGLVAEAKSRFSVAIDSVDQMLRHASMSSVAGLFSNLRSHGQVSNVFWLLHSDLHEVRVTASLEYMSSMVASVEPLQQLTNGQRDDSDKASLTEQNLKKGKFHVRFKRRNGRVRVMLEEFHIEQSGISFKSASSEEVTNQGLLPKVQFSLQLSEKEQIDRSNVVLPFEHQGNGKPIQIYDGRNSLMEGKHETTSVSAGNSETNEGSGGGEIIYYRDSDDEMPDSDEDPDDDLDI</sequence>
<accession>A0AAV5IKC7</accession>
<evidence type="ECO:0000256" key="3">
    <source>
        <dbReference type="ARBA" id="ARBA00005043"/>
    </source>
</evidence>
<dbReference type="CDD" id="cd19496">
    <property type="entry name" value="Elp5"/>
    <property type="match status" value="1"/>
</dbReference>
<dbReference type="GO" id="GO:0005634">
    <property type="term" value="C:nucleus"/>
    <property type="evidence" value="ECO:0007669"/>
    <property type="project" value="UniProtKB-SubCell"/>
</dbReference>
<dbReference type="InterPro" id="IPR027417">
    <property type="entry name" value="P-loop_NTPase"/>
</dbReference>
<dbReference type="AlphaFoldDB" id="A0AAV5IKC7"/>
<dbReference type="Proteomes" id="UP001054252">
    <property type="component" value="Unassembled WGS sequence"/>
</dbReference>
<keyword evidence="6" id="KW-0963">Cytoplasm</keyword>
<evidence type="ECO:0000256" key="7">
    <source>
        <dbReference type="ARBA" id="ARBA00022694"/>
    </source>
</evidence>
<evidence type="ECO:0000256" key="1">
    <source>
        <dbReference type="ARBA" id="ARBA00004123"/>
    </source>
</evidence>
<evidence type="ECO:0000256" key="8">
    <source>
        <dbReference type="ARBA" id="ARBA00023242"/>
    </source>
</evidence>
<organism evidence="10 11">
    <name type="scientific">Rubroshorea leprosula</name>
    <dbReference type="NCBI Taxonomy" id="152421"/>
    <lineage>
        <taxon>Eukaryota</taxon>
        <taxon>Viridiplantae</taxon>
        <taxon>Streptophyta</taxon>
        <taxon>Embryophyta</taxon>
        <taxon>Tracheophyta</taxon>
        <taxon>Spermatophyta</taxon>
        <taxon>Magnoliopsida</taxon>
        <taxon>eudicotyledons</taxon>
        <taxon>Gunneridae</taxon>
        <taxon>Pentapetalae</taxon>
        <taxon>rosids</taxon>
        <taxon>malvids</taxon>
        <taxon>Malvales</taxon>
        <taxon>Dipterocarpaceae</taxon>
        <taxon>Rubroshorea</taxon>
    </lineage>
</organism>
<comment type="pathway">
    <text evidence="3">tRNA modification; 5-methoxycarbonylmethyl-2-thiouridine-tRNA biosynthesis.</text>
</comment>
<dbReference type="GO" id="GO:0000049">
    <property type="term" value="F:tRNA binding"/>
    <property type="evidence" value="ECO:0007669"/>
    <property type="project" value="TreeGrafter"/>
</dbReference>
<dbReference type="Gene3D" id="3.40.50.300">
    <property type="entry name" value="P-loop containing nucleotide triphosphate hydrolases"/>
    <property type="match status" value="1"/>
</dbReference>
<keyword evidence="8" id="KW-0539">Nucleus</keyword>
<feature type="compositionally biased region" description="Acidic residues" evidence="9">
    <location>
        <begin position="359"/>
        <end position="376"/>
    </location>
</feature>
<dbReference type="PANTHER" id="PTHR15641:SF1">
    <property type="entry name" value="ELONGATOR COMPLEX PROTEIN 5"/>
    <property type="match status" value="1"/>
</dbReference>
<comment type="caution">
    <text evidence="10">The sequence shown here is derived from an EMBL/GenBank/DDBJ whole genome shotgun (WGS) entry which is preliminary data.</text>
</comment>
<evidence type="ECO:0000313" key="10">
    <source>
        <dbReference type="EMBL" id="GKU97584.1"/>
    </source>
</evidence>
<evidence type="ECO:0000256" key="4">
    <source>
        <dbReference type="ARBA" id="ARBA00009567"/>
    </source>
</evidence>
<dbReference type="PANTHER" id="PTHR15641">
    <property type="entry name" value="ELONGATOR COMPLEX PROTEIN 5"/>
    <property type="match status" value="1"/>
</dbReference>
<dbReference type="GO" id="GO:0033588">
    <property type="term" value="C:elongator holoenzyme complex"/>
    <property type="evidence" value="ECO:0007669"/>
    <property type="project" value="InterPro"/>
</dbReference>
<evidence type="ECO:0000256" key="2">
    <source>
        <dbReference type="ARBA" id="ARBA00004496"/>
    </source>
</evidence>
<dbReference type="GO" id="GO:0002098">
    <property type="term" value="P:tRNA wobble uridine modification"/>
    <property type="evidence" value="ECO:0007669"/>
    <property type="project" value="InterPro"/>
</dbReference>
<gene>
    <name evidence="10" type="ORF">SLEP1_g10716</name>
</gene>
<proteinExistence type="inferred from homology"/>
<reference evidence="10 11" key="1">
    <citation type="journal article" date="2021" name="Commun. Biol.">
        <title>The genome of Shorea leprosula (Dipterocarpaceae) highlights the ecological relevance of drought in aseasonal tropical rainforests.</title>
        <authorList>
            <person name="Ng K.K.S."/>
            <person name="Kobayashi M.J."/>
            <person name="Fawcett J.A."/>
            <person name="Hatakeyama M."/>
            <person name="Paape T."/>
            <person name="Ng C.H."/>
            <person name="Ang C.C."/>
            <person name="Tnah L.H."/>
            <person name="Lee C.T."/>
            <person name="Nishiyama T."/>
            <person name="Sese J."/>
            <person name="O'Brien M.J."/>
            <person name="Copetti D."/>
            <person name="Mohd Noor M.I."/>
            <person name="Ong R.C."/>
            <person name="Putra M."/>
            <person name="Sireger I.Z."/>
            <person name="Indrioko S."/>
            <person name="Kosugi Y."/>
            <person name="Izuno A."/>
            <person name="Isagi Y."/>
            <person name="Lee S.L."/>
            <person name="Shimizu K.K."/>
        </authorList>
    </citation>
    <scope>NUCLEOTIDE SEQUENCE [LARGE SCALE GENOMIC DNA]</scope>
    <source>
        <strain evidence="10">214</strain>
    </source>
</reference>
<comment type="subcellular location">
    <subcellularLocation>
        <location evidence="2">Cytoplasm</location>
    </subcellularLocation>
    <subcellularLocation>
        <location evidence="1">Nucleus</location>
    </subcellularLocation>
</comment>
<evidence type="ECO:0000256" key="9">
    <source>
        <dbReference type="SAM" id="MobiDB-lite"/>
    </source>
</evidence>
<evidence type="ECO:0000313" key="11">
    <source>
        <dbReference type="Proteomes" id="UP001054252"/>
    </source>
</evidence>
<evidence type="ECO:0000256" key="6">
    <source>
        <dbReference type="ARBA" id="ARBA00022490"/>
    </source>
</evidence>
<dbReference type="EMBL" id="BPVZ01000011">
    <property type="protein sequence ID" value="GKU97584.1"/>
    <property type="molecule type" value="Genomic_DNA"/>
</dbReference>
<evidence type="ECO:0000256" key="5">
    <source>
        <dbReference type="ARBA" id="ARBA00020264"/>
    </source>
</evidence>
<dbReference type="InterPro" id="IPR019519">
    <property type="entry name" value="Elp5"/>
</dbReference>
<keyword evidence="11" id="KW-1185">Reference proteome</keyword>